<dbReference type="Proteomes" id="UP000299102">
    <property type="component" value="Unassembled WGS sequence"/>
</dbReference>
<organism evidence="1 2">
    <name type="scientific">Eumeta variegata</name>
    <name type="common">Bagworm moth</name>
    <name type="synonym">Eumeta japonica</name>
    <dbReference type="NCBI Taxonomy" id="151549"/>
    <lineage>
        <taxon>Eukaryota</taxon>
        <taxon>Metazoa</taxon>
        <taxon>Ecdysozoa</taxon>
        <taxon>Arthropoda</taxon>
        <taxon>Hexapoda</taxon>
        <taxon>Insecta</taxon>
        <taxon>Pterygota</taxon>
        <taxon>Neoptera</taxon>
        <taxon>Endopterygota</taxon>
        <taxon>Lepidoptera</taxon>
        <taxon>Glossata</taxon>
        <taxon>Ditrysia</taxon>
        <taxon>Tineoidea</taxon>
        <taxon>Psychidae</taxon>
        <taxon>Oiketicinae</taxon>
        <taxon>Eumeta</taxon>
    </lineage>
</organism>
<evidence type="ECO:0000313" key="1">
    <source>
        <dbReference type="EMBL" id="GBP84694.1"/>
    </source>
</evidence>
<name>A0A4C1ZC88_EUMVA</name>
<evidence type="ECO:0000313" key="2">
    <source>
        <dbReference type="Proteomes" id="UP000299102"/>
    </source>
</evidence>
<comment type="caution">
    <text evidence="1">The sequence shown here is derived from an EMBL/GenBank/DDBJ whole genome shotgun (WGS) entry which is preliminary data.</text>
</comment>
<reference evidence="1 2" key="1">
    <citation type="journal article" date="2019" name="Commun. Biol.">
        <title>The bagworm genome reveals a unique fibroin gene that provides high tensile strength.</title>
        <authorList>
            <person name="Kono N."/>
            <person name="Nakamura H."/>
            <person name="Ohtoshi R."/>
            <person name="Tomita M."/>
            <person name="Numata K."/>
            <person name="Arakawa K."/>
        </authorList>
    </citation>
    <scope>NUCLEOTIDE SEQUENCE [LARGE SCALE GENOMIC DNA]</scope>
</reference>
<keyword evidence="2" id="KW-1185">Reference proteome</keyword>
<gene>
    <name evidence="1" type="ORF">EVAR_32320_1</name>
</gene>
<accession>A0A4C1ZC88</accession>
<sequence length="117" mass="12560">MRGDGFARAITIDAFAVIFFPLSVDYLRSIIFEPCSLIERTLQKYNTSPICAARAGGSGVGLTTRKTGARLASPLKRGLWHSTLTAILPASTLSPTSSSDASTSSPLLYSNNFYIKI</sequence>
<dbReference type="EMBL" id="BGZK01001694">
    <property type="protein sequence ID" value="GBP84694.1"/>
    <property type="molecule type" value="Genomic_DNA"/>
</dbReference>
<protein>
    <submittedName>
        <fullName evidence="1">Uncharacterized protein</fullName>
    </submittedName>
</protein>
<proteinExistence type="predicted"/>
<dbReference type="AlphaFoldDB" id="A0A4C1ZC88"/>